<dbReference type="Pfam" id="PF01515">
    <property type="entry name" value="PTA_PTB"/>
    <property type="match status" value="1"/>
</dbReference>
<dbReference type="InterPro" id="IPR050500">
    <property type="entry name" value="Phos_Acetyltrans/Butyryltrans"/>
</dbReference>
<comment type="caution">
    <text evidence="6">The sequence shown here is derived from an EMBL/GenBank/DDBJ whole genome shotgun (WGS) entry which is preliminary data.</text>
</comment>
<dbReference type="SUPFAM" id="SSF54637">
    <property type="entry name" value="Thioesterase/thiol ester dehydrase-isomerase"/>
    <property type="match status" value="1"/>
</dbReference>
<keyword evidence="2" id="KW-0456">Lyase</keyword>
<evidence type="ECO:0000256" key="1">
    <source>
        <dbReference type="ARBA" id="ARBA00022679"/>
    </source>
</evidence>
<dbReference type="InterPro" id="IPR029069">
    <property type="entry name" value="HotDog_dom_sf"/>
</dbReference>
<keyword evidence="3" id="KW-0012">Acyltransferase</keyword>
<dbReference type="InterPro" id="IPR002539">
    <property type="entry name" value="MaoC-like_dom"/>
</dbReference>
<dbReference type="Gene3D" id="3.10.129.10">
    <property type="entry name" value="Hotdog Thioesterase"/>
    <property type="match status" value="1"/>
</dbReference>
<dbReference type="PRINTS" id="PR01483">
    <property type="entry name" value="FASYNTHASE"/>
</dbReference>
<dbReference type="OrthoDB" id="9774179at2"/>
<evidence type="ECO:0000259" key="4">
    <source>
        <dbReference type="Pfam" id="PF01515"/>
    </source>
</evidence>
<evidence type="ECO:0000256" key="2">
    <source>
        <dbReference type="ARBA" id="ARBA00023239"/>
    </source>
</evidence>
<feature type="domain" description="MaoC-like" evidence="5">
    <location>
        <begin position="28"/>
        <end position="123"/>
    </location>
</feature>
<dbReference type="FunFam" id="3.10.129.10:FF:000042">
    <property type="entry name" value="MaoC domain protein dehydratase"/>
    <property type="match status" value="1"/>
</dbReference>
<dbReference type="SUPFAM" id="SSF53659">
    <property type="entry name" value="Isocitrate/Isopropylmalate dehydrogenase-like"/>
    <property type="match status" value="1"/>
</dbReference>
<protein>
    <submittedName>
        <fullName evidence="6">Bifunctional enoyl-CoA hydratase/phosphate acetyltransferase</fullName>
    </submittedName>
</protein>
<dbReference type="Pfam" id="PF01575">
    <property type="entry name" value="MaoC_dehydratas"/>
    <property type="match status" value="1"/>
</dbReference>
<dbReference type="AlphaFoldDB" id="A0A6N8EDD9"/>
<dbReference type="PANTHER" id="PTHR43356:SF2">
    <property type="entry name" value="PHOSPHATE ACETYLTRANSFERASE"/>
    <property type="match status" value="1"/>
</dbReference>
<dbReference type="GO" id="GO:0016836">
    <property type="term" value="F:hydro-lyase activity"/>
    <property type="evidence" value="ECO:0007669"/>
    <property type="project" value="UniProtKB-ARBA"/>
</dbReference>
<gene>
    <name evidence="6" type="ORF">GJ668_14365</name>
</gene>
<dbReference type="RefSeq" id="WP_155450830.1">
    <property type="nucleotide sequence ID" value="NZ_WNKT01000035.1"/>
</dbReference>
<dbReference type="PANTHER" id="PTHR43356">
    <property type="entry name" value="PHOSPHATE ACETYLTRANSFERASE"/>
    <property type="match status" value="1"/>
</dbReference>
<evidence type="ECO:0000256" key="3">
    <source>
        <dbReference type="ARBA" id="ARBA00023315"/>
    </source>
</evidence>
<dbReference type="EMBL" id="WNKT01000035">
    <property type="protein sequence ID" value="MTW22262.1"/>
    <property type="molecule type" value="Genomic_DNA"/>
</dbReference>
<dbReference type="Proteomes" id="UP000434044">
    <property type="component" value="Unassembled WGS sequence"/>
</dbReference>
<organism evidence="6 7">
    <name type="scientific">Allochromatium palmeri</name>
    <dbReference type="NCBI Taxonomy" id="231048"/>
    <lineage>
        <taxon>Bacteria</taxon>
        <taxon>Pseudomonadati</taxon>
        <taxon>Pseudomonadota</taxon>
        <taxon>Gammaproteobacteria</taxon>
        <taxon>Chromatiales</taxon>
        <taxon>Chromatiaceae</taxon>
        <taxon>Allochromatium</taxon>
    </lineage>
</organism>
<proteinExistence type="predicted"/>
<dbReference type="InterPro" id="IPR002505">
    <property type="entry name" value="PTA_PTB"/>
</dbReference>
<accession>A0A6N8EDD9</accession>
<dbReference type="CDD" id="cd03449">
    <property type="entry name" value="R_hydratase"/>
    <property type="match status" value="1"/>
</dbReference>
<dbReference type="GO" id="GO:0004312">
    <property type="term" value="F:fatty acid synthase activity"/>
    <property type="evidence" value="ECO:0007669"/>
    <property type="project" value="InterPro"/>
</dbReference>
<evidence type="ECO:0000259" key="5">
    <source>
        <dbReference type="Pfam" id="PF01575"/>
    </source>
</evidence>
<dbReference type="NCBIfam" id="NF008852">
    <property type="entry name" value="PRK11890.1"/>
    <property type="match status" value="1"/>
</dbReference>
<dbReference type="Gene3D" id="3.40.718.10">
    <property type="entry name" value="Isopropylmalate Dehydrogenase"/>
    <property type="match status" value="1"/>
</dbReference>
<feature type="domain" description="Phosphate acetyl/butaryl transferase" evidence="4">
    <location>
        <begin position="246"/>
        <end position="458"/>
    </location>
</feature>
<evidence type="ECO:0000313" key="7">
    <source>
        <dbReference type="Proteomes" id="UP000434044"/>
    </source>
</evidence>
<dbReference type="GO" id="GO:0005835">
    <property type="term" value="C:fatty acid synthase complex"/>
    <property type="evidence" value="ECO:0007669"/>
    <property type="project" value="InterPro"/>
</dbReference>
<reference evidence="6 7" key="1">
    <citation type="submission" date="2019-11" db="EMBL/GenBank/DDBJ databases">
        <title>Whole-genome sequence of the anaerobic purple sulfur bacterium Allochromatium palmeri DSM 15591.</title>
        <authorList>
            <person name="Kyndt J.A."/>
            <person name="Meyer T.E."/>
        </authorList>
    </citation>
    <scope>NUCLEOTIDE SEQUENCE [LARGE SCALE GENOMIC DNA]</scope>
    <source>
        <strain evidence="6 7">DSM 15591</strain>
    </source>
</reference>
<name>A0A6N8EDD9_9GAMM</name>
<keyword evidence="7" id="KW-1185">Reference proteome</keyword>
<keyword evidence="1 6" id="KW-0808">Transferase</keyword>
<evidence type="ECO:0000313" key="6">
    <source>
        <dbReference type="EMBL" id="MTW22262.1"/>
    </source>
</evidence>
<dbReference type="InterPro" id="IPR003965">
    <property type="entry name" value="Fatty_acid_synthase"/>
</dbReference>
<dbReference type="NCBIfam" id="NF006045">
    <property type="entry name" value="PRK08190.1"/>
    <property type="match status" value="1"/>
</dbReference>
<sequence>MVTDNHHEKTFIENRTFDELAVGDSATIERRLTMDDIKLFAVMSGDVNPAHVDEDFAKSSRFQEIIAHGMWGGALISTVLGTEMPGPGTIYLGQTLRFRAPVGLGDVLKVTVQVREKDDEKKRVTFDCFCTNQDGRHVIEGVADVLAPTEKIRRARTVLPRVRLAERAQLHELLDAATQPEPVAMAVAHPVDAQSLQGAFESAQAGLIVPVLVGPEARIRQAADEAEVNISAFQIVDVPHSHAAAEQAVALARSGAVSAIMKGSLHSDELLREVVRRNSGLRTERRISHVSAFDVPTYPRPLLITDAGINIDPTLEEKIDIVQNAIDLAHAIGIAQPRVAILSAVETVNPRIRSTVEAAALCKMAERGQISGARLDGPLAFDNAVSEAAAAAKGIVSEVAGRADILVAPDLEAANMLVKQLTYLADATGAGLVVGARVPIVLTSRADDAITRLASCALALLLAQYQLKKGP</sequence>
<dbReference type="GO" id="GO:0006633">
    <property type="term" value="P:fatty acid biosynthetic process"/>
    <property type="evidence" value="ECO:0007669"/>
    <property type="project" value="InterPro"/>
</dbReference>